<protein>
    <submittedName>
        <fullName evidence="1">19783_t:CDS:1</fullName>
    </submittedName>
</protein>
<proteinExistence type="predicted"/>
<comment type="caution">
    <text evidence="1">The sequence shown here is derived from an EMBL/GenBank/DDBJ whole genome shotgun (WGS) entry which is preliminary data.</text>
</comment>
<name>A0ACA9QA68_9GLOM</name>
<sequence length="79" mass="9347">MIFTKEYFQAISKQKEVFILIIITSKKPNLDQSKYDMAAIITILQEERFCNQCDILCWPTNKGHIKLTDTYYTIWAHSI</sequence>
<accession>A0ACA9QA68</accession>
<feature type="non-terminal residue" evidence="1">
    <location>
        <position position="79"/>
    </location>
</feature>
<dbReference type="EMBL" id="CAJVQC010029474">
    <property type="protein sequence ID" value="CAG8742730.1"/>
    <property type="molecule type" value="Genomic_DNA"/>
</dbReference>
<evidence type="ECO:0000313" key="1">
    <source>
        <dbReference type="EMBL" id="CAG8742730.1"/>
    </source>
</evidence>
<dbReference type="Proteomes" id="UP000789920">
    <property type="component" value="Unassembled WGS sequence"/>
</dbReference>
<keyword evidence="2" id="KW-1185">Reference proteome</keyword>
<gene>
    <name evidence="1" type="ORF">RPERSI_LOCUS13318</name>
</gene>
<evidence type="ECO:0000313" key="2">
    <source>
        <dbReference type="Proteomes" id="UP000789920"/>
    </source>
</evidence>
<reference evidence="1" key="1">
    <citation type="submission" date="2021-06" db="EMBL/GenBank/DDBJ databases">
        <authorList>
            <person name="Kallberg Y."/>
            <person name="Tangrot J."/>
            <person name="Rosling A."/>
        </authorList>
    </citation>
    <scope>NUCLEOTIDE SEQUENCE</scope>
    <source>
        <strain evidence="1">MA461A</strain>
    </source>
</reference>
<organism evidence="1 2">
    <name type="scientific">Racocetra persica</name>
    <dbReference type="NCBI Taxonomy" id="160502"/>
    <lineage>
        <taxon>Eukaryota</taxon>
        <taxon>Fungi</taxon>
        <taxon>Fungi incertae sedis</taxon>
        <taxon>Mucoromycota</taxon>
        <taxon>Glomeromycotina</taxon>
        <taxon>Glomeromycetes</taxon>
        <taxon>Diversisporales</taxon>
        <taxon>Gigasporaceae</taxon>
        <taxon>Racocetra</taxon>
    </lineage>
</organism>